<dbReference type="EMBL" id="SRYO01000014">
    <property type="protein sequence ID" value="TGY33264.1"/>
    <property type="molecule type" value="Genomic_DNA"/>
</dbReference>
<proteinExistence type="inferred from homology"/>
<comment type="similarity">
    <text evidence="1">Belongs to the LysR transcriptional regulatory family.</text>
</comment>
<keyword evidence="3" id="KW-0238">DNA-binding</keyword>
<dbReference type="PANTHER" id="PTHR30346:SF28">
    <property type="entry name" value="HTH-TYPE TRANSCRIPTIONAL REGULATOR CYNR"/>
    <property type="match status" value="1"/>
</dbReference>
<protein>
    <submittedName>
        <fullName evidence="6">LysR family transcriptional regulator</fullName>
    </submittedName>
</protein>
<feature type="domain" description="HTH lysR-type" evidence="5">
    <location>
        <begin position="1"/>
        <end position="58"/>
    </location>
</feature>
<comment type="caution">
    <text evidence="6">The sequence shown here is derived from an EMBL/GenBank/DDBJ whole genome shotgun (WGS) entry which is preliminary data.</text>
</comment>
<evidence type="ECO:0000256" key="1">
    <source>
        <dbReference type="ARBA" id="ARBA00009437"/>
    </source>
</evidence>
<reference evidence="6 7" key="1">
    <citation type="submission" date="2019-04" db="EMBL/GenBank/DDBJ databases">
        <title>Microbes associate with the intestines of laboratory mice.</title>
        <authorList>
            <person name="Navarre W."/>
            <person name="Wong E."/>
            <person name="Huang K."/>
            <person name="Tropini C."/>
            <person name="Ng K."/>
            <person name="Yu B."/>
        </authorList>
    </citation>
    <scope>NUCLEOTIDE SEQUENCE [LARGE SCALE GENOMIC DNA]</scope>
    <source>
        <strain evidence="6 7">NM46_B2-13</strain>
    </source>
</reference>
<evidence type="ECO:0000256" key="2">
    <source>
        <dbReference type="ARBA" id="ARBA00023015"/>
    </source>
</evidence>
<keyword evidence="2" id="KW-0805">Transcription regulation</keyword>
<dbReference type="SUPFAM" id="SSF46785">
    <property type="entry name" value="Winged helix' DNA-binding domain"/>
    <property type="match status" value="1"/>
</dbReference>
<dbReference type="GO" id="GO:0003700">
    <property type="term" value="F:DNA-binding transcription factor activity"/>
    <property type="evidence" value="ECO:0007669"/>
    <property type="project" value="InterPro"/>
</dbReference>
<dbReference type="GO" id="GO:0003677">
    <property type="term" value="F:DNA binding"/>
    <property type="evidence" value="ECO:0007669"/>
    <property type="project" value="UniProtKB-KW"/>
</dbReference>
<organism evidence="6 7">
    <name type="scientific">Microbacterium laevaniformans</name>
    <dbReference type="NCBI Taxonomy" id="36807"/>
    <lineage>
        <taxon>Bacteria</taxon>
        <taxon>Bacillati</taxon>
        <taxon>Actinomycetota</taxon>
        <taxon>Actinomycetes</taxon>
        <taxon>Micrococcales</taxon>
        <taxon>Microbacteriaceae</taxon>
        <taxon>Microbacterium</taxon>
    </lineage>
</organism>
<dbReference type="InterPro" id="IPR000847">
    <property type="entry name" value="LysR_HTH_N"/>
</dbReference>
<dbReference type="PROSITE" id="PS50931">
    <property type="entry name" value="HTH_LYSR"/>
    <property type="match status" value="1"/>
</dbReference>
<evidence type="ECO:0000256" key="4">
    <source>
        <dbReference type="ARBA" id="ARBA00023163"/>
    </source>
</evidence>
<dbReference type="Pfam" id="PF00126">
    <property type="entry name" value="HTH_1"/>
    <property type="match status" value="1"/>
</dbReference>
<name>A0A4S2CZM5_9MICO</name>
<dbReference type="InterPro" id="IPR036388">
    <property type="entry name" value="WH-like_DNA-bd_sf"/>
</dbReference>
<gene>
    <name evidence="6" type="ORF">E5344_14540</name>
</gene>
<dbReference type="Gene3D" id="1.10.10.10">
    <property type="entry name" value="Winged helix-like DNA-binding domain superfamily/Winged helix DNA-binding domain"/>
    <property type="match status" value="1"/>
</dbReference>
<dbReference type="PRINTS" id="PR00039">
    <property type="entry name" value="HTHLYSR"/>
</dbReference>
<keyword evidence="4" id="KW-0804">Transcription</keyword>
<dbReference type="PANTHER" id="PTHR30346">
    <property type="entry name" value="TRANSCRIPTIONAL DUAL REGULATOR HCAR-RELATED"/>
    <property type="match status" value="1"/>
</dbReference>
<evidence type="ECO:0000313" key="7">
    <source>
        <dbReference type="Proteomes" id="UP000309893"/>
    </source>
</evidence>
<accession>A0A4S2CZM5</accession>
<dbReference type="RefSeq" id="WP_135950091.1">
    <property type="nucleotide sequence ID" value="NZ_SRYO01000014.1"/>
</dbReference>
<sequence>MELSQVRAFVAVSRLGTISAAAEELHVTPSPLSRTIRELERRLDGELFQRTYHQLERTPLGERFLPLAVEIIAQADEAEALSAAGSVPFRVGGTPWTSRVLNQRLAEVSEEVAGGALGYASELSSSLLRALRHGQLDLALVHLPTDALGISSLPLAQYGYVVAVADGDTSLDLGRPLHLTDLAGRRMLTLPLMMQPTAMNAFVDTIHAAGVEAVEEIDLREIVGLRGRMARTGEVMLITHSDELPAAAFFDLNTAETYPLASGEISLQVGLAWRSRDMLHRDLIERIAAKLSPPAGELPYIH</sequence>
<dbReference type="InterPro" id="IPR036390">
    <property type="entry name" value="WH_DNA-bd_sf"/>
</dbReference>
<dbReference type="FunFam" id="1.10.10.10:FF:000001">
    <property type="entry name" value="LysR family transcriptional regulator"/>
    <property type="match status" value="1"/>
</dbReference>
<dbReference type="SUPFAM" id="SSF53850">
    <property type="entry name" value="Periplasmic binding protein-like II"/>
    <property type="match status" value="1"/>
</dbReference>
<dbReference type="GO" id="GO:0032993">
    <property type="term" value="C:protein-DNA complex"/>
    <property type="evidence" value="ECO:0007669"/>
    <property type="project" value="TreeGrafter"/>
</dbReference>
<evidence type="ECO:0000256" key="3">
    <source>
        <dbReference type="ARBA" id="ARBA00023125"/>
    </source>
</evidence>
<dbReference type="AlphaFoldDB" id="A0A4S2CZM5"/>
<dbReference type="Pfam" id="PF03466">
    <property type="entry name" value="LysR_substrate"/>
    <property type="match status" value="1"/>
</dbReference>
<dbReference type="InterPro" id="IPR005119">
    <property type="entry name" value="LysR_subst-bd"/>
</dbReference>
<evidence type="ECO:0000259" key="5">
    <source>
        <dbReference type="PROSITE" id="PS50931"/>
    </source>
</evidence>
<dbReference type="Gene3D" id="3.40.190.10">
    <property type="entry name" value="Periplasmic binding protein-like II"/>
    <property type="match status" value="2"/>
</dbReference>
<evidence type="ECO:0000313" key="6">
    <source>
        <dbReference type="EMBL" id="TGY33264.1"/>
    </source>
</evidence>
<dbReference type="OrthoDB" id="3636008at2"/>
<dbReference type="Proteomes" id="UP000309893">
    <property type="component" value="Unassembled WGS sequence"/>
</dbReference>